<evidence type="ECO:0000313" key="2">
    <source>
        <dbReference type="Proteomes" id="UP000683925"/>
    </source>
</evidence>
<name>A0A8S1XYC4_PAROT</name>
<keyword evidence="2" id="KW-1185">Reference proteome</keyword>
<dbReference type="Proteomes" id="UP000683925">
    <property type="component" value="Unassembled WGS sequence"/>
</dbReference>
<evidence type="ECO:0000313" key="1">
    <source>
        <dbReference type="EMBL" id="CAD8205977.1"/>
    </source>
</evidence>
<reference evidence="1" key="1">
    <citation type="submission" date="2021-01" db="EMBL/GenBank/DDBJ databases">
        <authorList>
            <consortium name="Genoscope - CEA"/>
            <person name="William W."/>
        </authorList>
    </citation>
    <scope>NUCLEOTIDE SEQUENCE</scope>
</reference>
<dbReference type="AlphaFoldDB" id="A0A8S1XYC4"/>
<organism evidence="1 2">
    <name type="scientific">Paramecium octaurelia</name>
    <dbReference type="NCBI Taxonomy" id="43137"/>
    <lineage>
        <taxon>Eukaryota</taxon>
        <taxon>Sar</taxon>
        <taxon>Alveolata</taxon>
        <taxon>Ciliophora</taxon>
        <taxon>Intramacronucleata</taxon>
        <taxon>Oligohymenophorea</taxon>
        <taxon>Peniculida</taxon>
        <taxon>Parameciidae</taxon>
        <taxon>Paramecium</taxon>
    </lineage>
</organism>
<gene>
    <name evidence="1" type="ORF">POCTA_138.1.T1360208</name>
</gene>
<sequence length="254" mass="30085">MQCNYQIIQRIKFVKPAIQALGIDNLLDLIQQGDNSQIQVADKFVIDDISIRFLDNFSSSAFCLTTTSLGQMFFKSTQKLLYSLQPWLLQKMSLKIAKGLYLLRKKCFKSCKDFYYNGLLRIVVSNSYDVSFAIILQLAYFQSNNITDSVNSYFSLIFLSLRQQIPLNFIIQYNFINQETDFHKSHCFHIYYFNFIYKQMGNFKFCQLLQIKLYLFQIILQRIIMSIIKLLLQNPLLFSTQQHLFFLTIHKFFD</sequence>
<accession>A0A8S1XYC4</accession>
<protein>
    <submittedName>
        <fullName evidence="1">Uncharacterized protein</fullName>
    </submittedName>
</protein>
<dbReference type="EMBL" id="CAJJDP010000137">
    <property type="protein sequence ID" value="CAD8205977.1"/>
    <property type="molecule type" value="Genomic_DNA"/>
</dbReference>
<proteinExistence type="predicted"/>
<comment type="caution">
    <text evidence="1">The sequence shown here is derived from an EMBL/GenBank/DDBJ whole genome shotgun (WGS) entry which is preliminary data.</text>
</comment>